<dbReference type="EMBL" id="JAVHJM010000010">
    <property type="protein sequence ID" value="KAK6504421.1"/>
    <property type="molecule type" value="Genomic_DNA"/>
</dbReference>
<dbReference type="InterPro" id="IPR001810">
    <property type="entry name" value="F-box_dom"/>
</dbReference>
<evidence type="ECO:0000313" key="2">
    <source>
        <dbReference type="EMBL" id="KAK6504421.1"/>
    </source>
</evidence>
<organism evidence="2 3">
    <name type="scientific">Arthrobotrys conoides</name>
    <dbReference type="NCBI Taxonomy" id="74498"/>
    <lineage>
        <taxon>Eukaryota</taxon>
        <taxon>Fungi</taxon>
        <taxon>Dikarya</taxon>
        <taxon>Ascomycota</taxon>
        <taxon>Pezizomycotina</taxon>
        <taxon>Orbiliomycetes</taxon>
        <taxon>Orbiliales</taxon>
        <taxon>Orbiliaceae</taxon>
        <taxon>Arthrobotrys</taxon>
    </lineage>
</organism>
<dbReference type="AlphaFoldDB" id="A0AAN8NFB5"/>
<accession>A0AAN8NFB5</accession>
<dbReference type="Proteomes" id="UP001307849">
    <property type="component" value="Unassembled WGS sequence"/>
</dbReference>
<comment type="caution">
    <text evidence="2">The sequence shown here is derived from an EMBL/GenBank/DDBJ whole genome shotgun (WGS) entry which is preliminary data.</text>
</comment>
<sequence>MMLLDTPGPAPSRATAVTTTTLIKRFKSRSKPKAPIAKPVGMTIRSLPMEIQEEILGHLLWYDHFTASMVCPEWATLLQLPRFRQKRYCIESWTESESEEDAETVAQEMGFRRYHPDENVPKELGSRIVELGMHGLLSTGTMVLSVRETGDARVYLAIRRVKESWKGKDKGEYVGPMMGPYEEMFPLDVGLRRSRWKKDKQKVEISFHEITGSPLLATDTQFYYGTDTNEKVPDHVQARIKKDCTTRYWANDSDTWKEIRQREDDISVRILDKDFLTDGISSRVRRRCDFEYAEETTVPGVLPISSISIDTGTTVQEVLEGIKEALTEEQELDGLDGPLECWATFQEFWPQRVGENGSEDADLHPRRKIFLSLWNLSRWSLDMKKGYVDCGCDGDARHCACQWVEESIERPWYESEMRFKTRAFGYASSDEDEY</sequence>
<reference evidence="2 3" key="1">
    <citation type="submission" date="2019-10" db="EMBL/GenBank/DDBJ databases">
        <authorList>
            <person name="Palmer J.M."/>
        </authorList>
    </citation>
    <scope>NUCLEOTIDE SEQUENCE [LARGE SCALE GENOMIC DNA]</scope>
    <source>
        <strain evidence="2 3">TWF506</strain>
    </source>
</reference>
<dbReference type="SUPFAM" id="SSF81383">
    <property type="entry name" value="F-box domain"/>
    <property type="match status" value="1"/>
</dbReference>
<dbReference type="SMART" id="SM00256">
    <property type="entry name" value="FBOX"/>
    <property type="match status" value="1"/>
</dbReference>
<gene>
    <name evidence="2" type="ORF">TWF506_002620</name>
</gene>
<dbReference type="InterPro" id="IPR036047">
    <property type="entry name" value="F-box-like_dom_sf"/>
</dbReference>
<evidence type="ECO:0000313" key="3">
    <source>
        <dbReference type="Proteomes" id="UP001307849"/>
    </source>
</evidence>
<dbReference type="PROSITE" id="PS50181">
    <property type="entry name" value="FBOX"/>
    <property type="match status" value="1"/>
</dbReference>
<feature type="domain" description="F-box" evidence="1">
    <location>
        <begin position="41"/>
        <end position="87"/>
    </location>
</feature>
<name>A0AAN8NFB5_9PEZI</name>
<keyword evidence="3" id="KW-1185">Reference proteome</keyword>
<evidence type="ECO:0000259" key="1">
    <source>
        <dbReference type="PROSITE" id="PS50181"/>
    </source>
</evidence>
<protein>
    <recommendedName>
        <fullName evidence="1">F-box domain-containing protein</fullName>
    </recommendedName>
</protein>
<proteinExistence type="predicted"/>